<keyword evidence="5" id="KW-1185">Reference proteome</keyword>
<evidence type="ECO:0000313" key="4">
    <source>
        <dbReference type="EMBL" id="KAK6589576.1"/>
    </source>
</evidence>
<dbReference type="Proteomes" id="UP001311799">
    <property type="component" value="Unassembled WGS sequence"/>
</dbReference>
<feature type="domain" description="RRM" evidence="3">
    <location>
        <begin position="89"/>
        <end position="164"/>
    </location>
</feature>
<comment type="caution">
    <text evidence="4">The sequence shown here is derived from an EMBL/GenBank/DDBJ whole genome shotgun (WGS) entry which is preliminary data.</text>
</comment>
<evidence type="ECO:0000313" key="5">
    <source>
        <dbReference type="Proteomes" id="UP001311799"/>
    </source>
</evidence>
<evidence type="ECO:0000256" key="2">
    <source>
        <dbReference type="PROSITE-ProRule" id="PRU00176"/>
    </source>
</evidence>
<dbReference type="InterPro" id="IPR000504">
    <property type="entry name" value="RRM_dom"/>
</dbReference>
<evidence type="ECO:0000259" key="3">
    <source>
        <dbReference type="PROSITE" id="PS50102"/>
    </source>
</evidence>
<dbReference type="Gene3D" id="3.30.70.330">
    <property type="match status" value="2"/>
</dbReference>
<dbReference type="EMBL" id="JAWDEY010000012">
    <property type="protein sequence ID" value="KAK6589576.1"/>
    <property type="molecule type" value="Genomic_DNA"/>
</dbReference>
<dbReference type="SUPFAM" id="SSF54928">
    <property type="entry name" value="RNA-binding domain, RBD"/>
    <property type="match status" value="2"/>
</dbReference>
<dbReference type="InterPro" id="IPR050886">
    <property type="entry name" value="RNA-binding_reg"/>
</dbReference>
<keyword evidence="1 2" id="KW-0694">RNA-binding</keyword>
<dbReference type="AlphaFoldDB" id="A0AAV9Y3H6"/>
<name>A0AAV9Y3H6_9CRYT</name>
<feature type="domain" description="RRM" evidence="3">
    <location>
        <begin position="193"/>
        <end position="270"/>
    </location>
</feature>
<dbReference type="InterPro" id="IPR035979">
    <property type="entry name" value="RBD_domain_sf"/>
</dbReference>
<sequence>MKKLDEKRNVRESVGTVQKGRDIKKLSINTIDFLTGDKDFEDDEIVEYRNVVSLLSKEQLVDILSKSAYIFGDIGAACKLIVERSPVSRRVMVRNISFQTTDRVFLTLFEKFGEIEDSTIIREKNGRSRGYGFVTYKSSDSIKKLFNENLVLNGRQLLVKLAADPFSEFTSGPMDCSKMMDSNNQMSSNIFKKKLFIRNLSENTTSESLRKAFSEFEDIEECFVMRDHHTGKSRRYGFITFNNLGDMMKVLQHPERIVDGKVTFVSLALKQKDNANNNNASNKRSEAGSIGYHGNNNFQSFPTPHGYFYDYYGSIPQLQPPEVQNSNITSDNIRNQHQIEVYPYINQCYYSPNTCFAPYLVPYSATSAPYGIYSSATAAALYSSIPSNGQEEIGIKRERDRNQSNYTVDKFM</sequence>
<dbReference type="GO" id="GO:0005634">
    <property type="term" value="C:nucleus"/>
    <property type="evidence" value="ECO:0007669"/>
    <property type="project" value="TreeGrafter"/>
</dbReference>
<dbReference type="Pfam" id="PF00076">
    <property type="entry name" value="RRM_1"/>
    <property type="match status" value="2"/>
</dbReference>
<dbReference type="SMART" id="SM00360">
    <property type="entry name" value="RRM"/>
    <property type="match status" value="2"/>
</dbReference>
<evidence type="ECO:0000256" key="1">
    <source>
        <dbReference type="ARBA" id="ARBA00022884"/>
    </source>
</evidence>
<reference evidence="4 5" key="1">
    <citation type="submission" date="2023-10" db="EMBL/GenBank/DDBJ databases">
        <title>Comparative genomics analysis reveals potential genetic determinants of host preference in Cryptosporidium xiaoi.</title>
        <authorList>
            <person name="Xiao L."/>
            <person name="Li J."/>
        </authorList>
    </citation>
    <scope>NUCLEOTIDE SEQUENCE [LARGE SCALE GENOMIC DNA]</scope>
    <source>
        <strain evidence="4 5">52996</strain>
    </source>
</reference>
<dbReference type="GO" id="GO:0003723">
    <property type="term" value="F:RNA binding"/>
    <property type="evidence" value="ECO:0007669"/>
    <property type="project" value="UniProtKB-UniRule"/>
</dbReference>
<dbReference type="InterPro" id="IPR012677">
    <property type="entry name" value="Nucleotide-bd_a/b_plait_sf"/>
</dbReference>
<dbReference type="PANTHER" id="PTHR48024:SF45">
    <property type="entry name" value="RNA BINDING DOMAIN PROTEIN"/>
    <property type="match status" value="1"/>
</dbReference>
<proteinExistence type="predicted"/>
<dbReference type="PROSITE" id="PS50102">
    <property type="entry name" value="RRM"/>
    <property type="match status" value="2"/>
</dbReference>
<gene>
    <name evidence="4" type="ORF">RS030_203138</name>
</gene>
<dbReference type="PANTHER" id="PTHR48024">
    <property type="entry name" value="GEO13361P1-RELATED"/>
    <property type="match status" value="1"/>
</dbReference>
<organism evidence="4 5">
    <name type="scientific">Cryptosporidium xiaoi</name>
    <dbReference type="NCBI Taxonomy" id="659607"/>
    <lineage>
        <taxon>Eukaryota</taxon>
        <taxon>Sar</taxon>
        <taxon>Alveolata</taxon>
        <taxon>Apicomplexa</taxon>
        <taxon>Conoidasida</taxon>
        <taxon>Coccidia</taxon>
        <taxon>Eucoccidiorida</taxon>
        <taxon>Eimeriorina</taxon>
        <taxon>Cryptosporidiidae</taxon>
        <taxon>Cryptosporidium</taxon>
    </lineage>
</organism>
<accession>A0AAV9Y3H6</accession>
<protein>
    <submittedName>
        <fullName evidence="4">UBP1 interacting 2a</fullName>
    </submittedName>
</protein>